<feature type="transmembrane region" description="Helical" evidence="1">
    <location>
        <begin position="230"/>
        <end position="250"/>
    </location>
</feature>
<dbReference type="Pfam" id="PF00892">
    <property type="entry name" value="EamA"/>
    <property type="match status" value="1"/>
</dbReference>
<accession>A0ABN6ZMV6</accession>
<evidence type="ECO:0000259" key="2">
    <source>
        <dbReference type="Pfam" id="PF00892"/>
    </source>
</evidence>
<dbReference type="InterPro" id="IPR037185">
    <property type="entry name" value="EmrE-like"/>
</dbReference>
<keyword evidence="1" id="KW-0812">Transmembrane</keyword>
<feature type="transmembrane region" description="Helical" evidence="1">
    <location>
        <begin position="256"/>
        <end position="273"/>
    </location>
</feature>
<dbReference type="PANTHER" id="PTHR22911">
    <property type="entry name" value="ACYL-MALONYL CONDENSING ENZYME-RELATED"/>
    <property type="match status" value="1"/>
</dbReference>
<name>A0ABN6ZMV6_9CREN</name>
<feature type="transmembrane region" description="Helical" evidence="1">
    <location>
        <begin position="59"/>
        <end position="77"/>
    </location>
</feature>
<keyword evidence="1" id="KW-0472">Membrane</keyword>
<protein>
    <submittedName>
        <fullName evidence="3">DMT family transporter</fullName>
    </submittedName>
</protein>
<dbReference type="InterPro" id="IPR000620">
    <property type="entry name" value="EamA_dom"/>
</dbReference>
<proteinExistence type="predicted"/>
<evidence type="ECO:0000313" key="3">
    <source>
        <dbReference type="EMBL" id="BES81611.1"/>
    </source>
</evidence>
<keyword evidence="4" id="KW-1185">Reference proteome</keyword>
<evidence type="ECO:0000256" key="1">
    <source>
        <dbReference type="SAM" id="Phobius"/>
    </source>
</evidence>
<reference evidence="3 4" key="1">
    <citation type="submission" date="2023-09" db="EMBL/GenBank/DDBJ databases">
        <title>Pyrofollis japonicus gen. nov. sp. nov., a novel member of the family Pyrodictiaceae isolated from the Iheya North hydrothermal field.</title>
        <authorList>
            <person name="Miyazaki U."/>
            <person name="Sanari M."/>
            <person name="Tame A."/>
            <person name="Kitajima M."/>
            <person name="Okamoto A."/>
            <person name="Sawayama S."/>
            <person name="Miyazaki J."/>
            <person name="Takai K."/>
            <person name="Nakagawa S."/>
        </authorList>
    </citation>
    <scope>NUCLEOTIDE SEQUENCE [LARGE SCALE GENOMIC DNA]</scope>
    <source>
        <strain evidence="3 4">AV2</strain>
    </source>
</reference>
<keyword evidence="1" id="KW-1133">Transmembrane helix</keyword>
<feature type="transmembrane region" description="Helical" evidence="1">
    <location>
        <begin position="168"/>
        <end position="191"/>
    </location>
</feature>
<dbReference type="SUPFAM" id="SSF103481">
    <property type="entry name" value="Multidrug resistance efflux transporter EmrE"/>
    <property type="match status" value="2"/>
</dbReference>
<gene>
    <name evidence="3" type="ORF">PABY_11780</name>
</gene>
<feature type="transmembrane region" description="Helical" evidence="1">
    <location>
        <begin position="83"/>
        <end position="103"/>
    </location>
</feature>
<evidence type="ECO:0000313" key="4">
    <source>
        <dbReference type="Proteomes" id="UP001341135"/>
    </source>
</evidence>
<feature type="domain" description="EamA" evidence="2">
    <location>
        <begin position="138"/>
        <end position="273"/>
    </location>
</feature>
<feature type="transmembrane region" description="Helical" evidence="1">
    <location>
        <begin position="203"/>
        <end position="223"/>
    </location>
</feature>
<dbReference type="EMBL" id="AP028907">
    <property type="protein sequence ID" value="BES81611.1"/>
    <property type="molecule type" value="Genomic_DNA"/>
</dbReference>
<dbReference type="Proteomes" id="UP001341135">
    <property type="component" value="Chromosome"/>
</dbReference>
<dbReference type="PANTHER" id="PTHR22911:SF76">
    <property type="entry name" value="EAMA DOMAIN-CONTAINING PROTEIN"/>
    <property type="match status" value="1"/>
</dbReference>
<feature type="transmembrane region" description="Helical" evidence="1">
    <location>
        <begin position="34"/>
        <end position="52"/>
    </location>
</feature>
<sequence>MLPPWLALGVALLGISTAAPLARLAAVDGATAAWWRLLVGGGVTLAAALLAGQLPRGSVALRSLPGGVFLAAHLALWLESLRYMSIASSTGIVVSYPVIAAAYEALHGGLPPRRLLGVVLGFAGVAVLSTPWAGATLPGSLLALAGAFTAAAYFLTGRRLRVSGATTLEYTATVYTTAFLVLTVYCLAAGVEPWSPRPGSLPYLVALGLAPMLMGHTMLNYALAYYPASIVTGVALLEPYGASLIAWLVLGEEPPPASIPGLLLTVSGAWLALSPGGASRRRRL</sequence>
<organism evidence="3 4">
    <name type="scientific">Pyrodictium abyssi</name>
    <dbReference type="NCBI Taxonomy" id="54256"/>
    <lineage>
        <taxon>Archaea</taxon>
        <taxon>Thermoproteota</taxon>
        <taxon>Thermoprotei</taxon>
        <taxon>Desulfurococcales</taxon>
        <taxon>Pyrodictiaceae</taxon>
        <taxon>Pyrodictium</taxon>
    </lineage>
</organism>
<feature type="transmembrane region" description="Helical" evidence="1">
    <location>
        <begin position="139"/>
        <end position="156"/>
    </location>
</feature>